<proteinExistence type="predicted"/>
<accession>A0AA86PIF0</accession>
<dbReference type="AlphaFoldDB" id="A0AA86PIF0"/>
<organism evidence="3">
    <name type="scientific">Hexamita inflata</name>
    <dbReference type="NCBI Taxonomy" id="28002"/>
    <lineage>
        <taxon>Eukaryota</taxon>
        <taxon>Metamonada</taxon>
        <taxon>Diplomonadida</taxon>
        <taxon>Hexamitidae</taxon>
        <taxon>Hexamitinae</taxon>
        <taxon>Hexamita</taxon>
    </lineage>
</organism>
<evidence type="ECO:0000313" key="4">
    <source>
        <dbReference type="EMBL" id="CAL6043795.1"/>
    </source>
</evidence>
<evidence type="ECO:0000256" key="1">
    <source>
        <dbReference type="ARBA" id="ARBA00022741"/>
    </source>
</evidence>
<dbReference type="PANTHER" id="PTHR45697">
    <property type="entry name" value="ADP-RIBOSYLATION FACTOR-LIKE PROTEIN 2-RELATED"/>
    <property type="match status" value="1"/>
</dbReference>
<dbReference type="InterPro" id="IPR044612">
    <property type="entry name" value="ARL2/3"/>
</dbReference>
<protein>
    <submittedName>
        <fullName evidence="3">ADP-ribosylation factor 1</fullName>
    </submittedName>
    <submittedName>
        <fullName evidence="4">ADP-ribosylation_factor 1</fullName>
    </submittedName>
</protein>
<evidence type="ECO:0000313" key="5">
    <source>
        <dbReference type="Proteomes" id="UP001642409"/>
    </source>
</evidence>
<evidence type="ECO:0000313" key="3">
    <source>
        <dbReference type="EMBL" id="CAI9938857.1"/>
    </source>
</evidence>
<gene>
    <name evidence="3" type="ORF">HINF_LOCUS26502</name>
    <name evidence="4" type="ORF">HINF_LOCUS40247</name>
</gene>
<comment type="caution">
    <text evidence="3">The sequence shown here is derived from an EMBL/GenBank/DDBJ whole genome shotgun (WGS) entry which is preliminary data.</text>
</comment>
<keyword evidence="5" id="KW-1185">Reference proteome</keyword>
<keyword evidence="1" id="KW-0547">Nucleotide-binding</keyword>
<dbReference type="Proteomes" id="UP001642409">
    <property type="component" value="Unassembled WGS sequence"/>
</dbReference>
<keyword evidence="2" id="KW-0342">GTP-binding</keyword>
<dbReference type="EMBL" id="CATOUU010000657">
    <property type="protein sequence ID" value="CAI9938857.1"/>
    <property type="molecule type" value="Genomic_DNA"/>
</dbReference>
<dbReference type="InterPro" id="IPR006689">
    <property type="entry name" value="Small_GTPase_ARF/SAR"/>
</dbReference>
<sequence length="153" mass="17607">MLGMRDSGCKTLFQHLSPQKRQDCVPNDSLFDNVIVKRNLTVTRIQLCKAQLNIQAYKKLFQKPQTLIIFVIDSTDIQSELRKQLDQIINIIPQQNTKLLLFLTKIDLQGSKTNEEIIDELNLDSLKIQTIIQRCNALTGEGIQQGLDWLKKK</sequence>
<reference evidence="4 5" key="2">
    <citation type="submission" date="2024-07" db="EMBL/GenBank/DDBJ databases">
        <authorList>
            <person name="Akdeniz Z."/>
        </authorList>
    </citation>
    <scope>NUCLEOTIDE SEQUENCE [LARGE SCALE GENOMIC DNA]</scope>
</reference>
<dbReference type="GO" id="GO:0003924">
    <property type="term" value="F:GTPase activity"/>
    <property type="evidence" value="ECO:0007669"/>
    <property type="project" value="InterPro"/>
</dbReference>
<dbReference type="Gene3D" id="3.40.50.300">
    <property type="entry name" value="P-loop containing nucleotide triphosphate hydrolases"/>
    <property type="match status" value="1"/>
</dbReference>
<dbReference type="SUPFAM" id="SSF52540">
    <property type="entry name" value="P-loop containing nucleoside triphosphate hydrolases"/>
    <property type="match status" value="1"/>
</dbReference>
<dbReference type="GO" id="GO:0005525">
    <property type="term" value="F:GTP binding"/>
    <property type="evidence" value="ECO:0007669"/>
    <property type="project" value="UniProtKB-KW"/>
</dbReference>
<dbReference type="EMBL" id="CAXDID020000158">
    <property type="protein sequence ID" value="CAL6043795.1"/>
    <property type="molecule type" value="Genomic_DNA"/>
</dbReference>
<reference evidence="3" key="1">
    <citation type="submission" date="2023-06" db="EMBL/GenBank/DDBJ databases">
        <authorList>
            <person name="Kurt Z."/>
        </authorList>
    </citation>
    <scope>NUCLEOTIDE SEQUENCE</scope>
</reference>
<name>A0AA86PIF0_9EUKA</name>
<dbReference type="Pfam" id="PF00025">
    <property type="entry name" value="Arf"/>
    <property type="match status" value="1"/>
</dbReference>
<evidence type="ECO:0000256" key="2">
    <source>
        <dbReference type="ARBA" id="ARBA00023134"/>
    </source>
</evidence>
<dbReference type="InterPro" id="IPR027417">
    <property type="entry name" value="P-loop_NTPase"/>
</dbReference>